<feature type="compositionally biased region" description="Polar residues" evidence="1">
    <location>
        <begin position="295"/>
        <end position="307"/>
    </location>
</feature>
<dbReference type="InterPro" id="IPR011009">
    <property type="entry name" value="Kinase-like_dom_sf"/>
</dbReference>
<feature type="non-terminal residue" evidence="4">
    <location>
        <position position="1"/>
    </location>
</feature>
<sequence length="362" mass="42345">HPFDYIGALTLDSDNENWVFKRNRPLSVLMNEQTLAGLNPCRYVGPNQVFHSTMDYTFMIHQAMLDDFHLRRDSIHSELDARAYLYGLYNSRQFLMQWVQPEHNHGPFVLMHGDLRSSNILVDDDLNIVSVLDWEWSHTIPLQMFLPPPWLTGFEVPGILRAYNRLAYDCLVDIFRGETADVEYQYCRKPYLERPLFNLWKRASASGDIFIGLGLRQPLYFGNVYDAIIDHDCYKSETLQYRKRLDDFFNLEIHKPEREAVQRKLDDLKSFAKECDELGVQRIVLDDDDDDDYKPSNSDPENQNQSAPLPLGNYFRELRACFFRRPTMSRTHWAIGGTSLGLACCFVLVPRWKMLPCLRLGK</sequence>
<keyword evidence="5" id="KW-1185">Reference proteome</keyword>
<keyword evidence="2" id="KW-0812">Transmembrane</keyword>
<feature type="domain" description="Aminoglycoside phosphotransferase" evidence="3">
    <location>
        <begin position="95"/>
        <end position="137"/>
    </location>
</feature>
<dbReference type="PANTHER" id="PTHR21310">
    <property type="entry name" value="AMINOGLYCOSIDE PHOSPHOTRANSFERASE-RELATED-RELATED"/>
    <property type="match status" value="1"/>
</dbReference>
<dbReference type="InterPro" id="IPR051678">
    <property type="entry name" value="AGP_Transferase"/>
</dbReference>
<dbReference type="SUPFAM" id="SSF56112">
    <property type="entry name" value="Protein kinase-like (PK-like)"/>
    <property type="match status" value="1"/>
</dbReference>
<dbReference type="InterPro" id="IPR002575">
    <property type="entry name" value="Aminoglycoside_PTrfase"/>
</dbReference>
<protein>
    <recommendedName>
        <fullName evidence="3">Aminoglycoside phosphotransferase domain-containing protein</fullName>
    </recommendedName>
</protein>
<dbReference type="STRING" id="1658172.A0A1B7NMK1"/>
<keyword evidence="2" id="KW-0472">Membrane</keyword>
<dbReference type="Gene3D" id="3.90.1200.10">
    <property type="match status" value="1"/>
</dbReference>
<proteinExistence type="predicted"/>
<evidence type="ECO:0000256" key="1">
    <source>
        <dbReference type="SAM" id="MobiDB-lite"/>
    </source>
</evidence>
<dbReference type="EMBL" id="LGUA01001800">
    <property type="protein sequence ID" value="OAX78043.1"/>
    <property type="molecule type" value="Genomic_DNA"/>
</dbReference>
<keyword evidence="2" id="KW-1133">Transmembrane helix</keyword>
<evidence type="ECO:0000313" key="5">
    <source>
        <dbReference type="Proteomes" id="UP000091918"/>
    </source>
</evidence>
<dbReference type="Proteomes" id="UP000091918">
    <property type="component" value="Unassembled WGS sequence"/>
</dbReference>
<feature type="transmembrane region" description="Helical" evidence="2">
    <location>
        <begin position="333"/>
        <end position="352"/>
    </location>
</feature>
<comment type="caution">
    <text evidence="4">The sequence shown here is derived from an EMBL/GenBank/DDBJ whole genome shotgun (WGS) entry which is preliminary data.</text>
</comment>
<reference evidence="4 5" key="1">
    <citation type="submission" date="2015-07" db="EMBL/GenBank/DDBJ databases">
        <title>Emmonsia species relationships and genome sequence.</title>
        <authorList>
            <person name="Cuomo C.A."/>
            <person name="Schwartz I.S."/>
            <person name="Kenyon C."/>
            <person name="de Hoog G.S."/>
            <person name="Govender N.P."/>
            <person name="Botha A."/>
            <person name="Moreno L."/>
            <person name="de Vries M."/>
            <person name="Munoz J.F."/>
            <person name="Stielow J.B."/>
        </authorList>
    </citation>
    <scope>NUCLEOTIDE SEQUENCE [LARGE SCALE GENOMIC DNA]</scope>
    <source>
        <strain evidence="4 5">CBS 136260</strain>
    </source>
</reference>
<name>A0A1B7NMK1_9EURO</name>
<evidence type="ECO:0000259" key="3">
    <source>
        <dbReference type="Pfam" id="PF01636"/>
    </source>
</evidence>
<accession>A0A1B7NMK1</accession>
<organism evidence="4 5">
    <name type="scientific">Emergomyces africanus</name>
    <dbReference type="NCBI Taxonomy" id="1955775"/>
    <lineage>
        <taxon>Eukaryota</taxon>
        <taxon>Fungi</taxon>
        <taxon>Dikarya</taxon>
        <taxon>Ascomycota</taxon>
        <taxon>Pezizomycotina</taxon>
        <taxon>Eurotiomycetes</taxon>
        <taxon>Eurotiomycetidae</taxon>
        <taxon>Onygenales</taxon>
        <taxon>Ajellomycetaceae</taxon>
        <taxon>Emergomyces</taxon>
    </lineage>
</organism>
<gene>
    <name evidence="4" type="ORF">ACJ72_07653</name>
</gene>
<dbReference type="AlphaFoldDB" id="A0A1B7NMK1"/>
<dbReference type="Pfam" id="PF01636">
    <property type="entry name" value="APH"/>
    <property type="match status" value="1"/>
</dbReference>
<feature type="region of interest" description="Disordered" evidence="1">
    <location>
        <begin position="289"/>
        <end position="309"/>
    </location>
</feature>
<dbReference type="PANTHER" id="PTHR21310:SF37">
    <property type="entry name" value="AMINOGLYCOSIDE PHOSPHOTRANSFERASE DOMAIN-CONTAINING PROTEIN"/>
    <property type="match status" value="1"/>
</dbReference>
<evidence type="ECO:0000313" key="4">
    <source>
        <dbReference type="EMBL" id="OAX78043.1"/>
    </source>
</evidence>
<dbReference type="OrthoDB" id="5412996at2759"/>
<evidence type="ECO:0000256" key="2">
    <source>
        <dbReference type="SAM" id="Phobius"/>
    </source>
</evidence>